<evidence type="ECO:0000313" key="2">
    <source>
        <dbReference type="Proteomes" id="UP001417504"/>
    </source>
</evidence>
<comment type="caution">
    <text evidence="1">The sequence shown here is derived from an EMBL/GenBank/DDBJ whole genome shotgun (WGS) entry which is preliminary data.</text>
</comment>
<dbReference type="Proteomes" id="UP001417504">
    <property type="component" value="Unassembled WGS sequence"/>
</dbReference>
<keyword evidence="2" id="KW-1185">Reference proteome</keyword>
<reference evidence="1 2" key="1">
    <citation type="submission" date="2024-01" db="EMBL/GenBank/DDBJ databases">
        <title>Genome assemblies of Stephania.</title>
        <authorList>
            <person name="Yang L."/>
        </authorList>
    </citation>
    <scope>NUCLEOTIDE SEQUENCE [LARGE SCALE GENOMIC DNA]</scope>
    <source>
        <strain evidence="1">QJT</strain>
        <tissue evidence="1">Leaf</tissue>
    </source>
</reference>
<accession>A0AAP0ESI7</accession>
<organism evidence="1 2">
    <name type="scientific">Stephania japonica</name>
    <dbReference type="NCBI Taxonomy" id="461633"/>
    <lineage>
        <taxon>Eukaryota</taxon>
        <taxon>Viridiplantae</taxon>
        <taxon>Streptophyta</taxon>
        <taxon>Embryophyta</taxon>
        <taxon>Tracheophyta</taxon>
        <taxon>Spermatophyta</taxon>
        <taxon>Magnoliopsida</taxon>
        <taxon>Ranunculales</taxon>
        <taxon>Menispermaceae</taxon>
        <taxon>Menispermoideae</taxon>
        <taxon>Cissampelideae</taxon>
        <taxon>Stephania</taxon>
    </lineage>
</organism>
<dbReference type="PANTHER" id="PTHR33972">
    <property type="entry name" value="EXPRESSED PROTEIN"/>
    <property type="match status" value="1"/>
</dbReference>
<name>A0AAP0ESI7_9MAGN</name>
<dbReference type="AlphaFoldDB" id="A0AAP0ESI7"/>
<evidence type="ECO:0000313" key="1">
    <source>
        <dbReference type="EMBL" id="KAK9097505.1"/>
    </source>
</evidence>
<dbReference type="EMBL" id="JBBNAE010000009">
    <property type="protein sequence ID" value="KAK9097505.1"/>
    <property type="molecule type" value="Genomic_DNA"/>
</dbReference>
<protein>
    <submittedName>
        <fullName evidence="1">Uncharacterized protein</fullName>
    </submittedName>
</protein>
<gene>
    <name evidence="1" type="ORF">Sjap_023002</name>
</gene>
<dbReference type="PANTHER" id="PTHR33972:SF2">
    <property type="entry name" value="OS04G0606700 PROTEIN"/>
    <property type="match status" value="1"/>
</dbReference>
<sequence length="161" mass="18149">MAKSVFSQTLIRISSSSSPRPPLLPFPYASRFVNLRSRSSGSEKAQLIEVDLDQDGEVEVMGMRRIEDAIHSLMLRRAAPDWLPFVPGSSYWVPPRKRPYGLAELIGRLASPMSEDESLSLTNVRGWPSSAYFIEGKTHPVKVKRNYMRAHVQSESEDEEA</sequence>
<proteinExistence type="predicted"/>